<comment type="caution">
    <text evidence="1">The sequence shown here is derived from an EMBL/GenBank/DDBJ whole genome shotgun (WGS) entry which is preliminary data.</text>
</comment>
<evidence type="ECO:0000313" key="1">
    <source>
        <dbReference type="EMBL" id="KAJ8117477.1"/>
    </source>
</evidence>
<keyword evidence="2" id="KW-1185">Reference proteome</keyword>
<gene>
    <name evidence="1" type="ORF">OPT61_g1343</name>
</gene>
<accession>A0ACC2IQY9</accession>
<evidence type="ECO:0000313" key="2">
    <source>
        <dbReference type="Proteomes" id="UP001153331"/>
    </source>
</evidence>
<reference evidence="1" key="1">
    <citation type="submission" date="2022-11" db="EMBL/GenBank/DDBJ databases">
        <title>Genome Sequence of Boeremia exigua.</title>
        <authorList>
            <person name="Buettner E."/>
        </authorList>
    </citation>
    <scope>NUCLEOTIDE SEQUENCE</scope>
    <source>
        <strain evidence="1">CU02</strain>
    </source>
</reference>
<dbReference type="EMBL" id="JAPHNI010000051">
    <property type="protein sequence ID" value="KAJ8117477.1"/>
    <property type="molecule type" value="Genomic_DNA"/>
</dbReference>
<organism evidence="1 2">
    <name type="scientific">Boeremia exigua</name>
    <dbReference type="NCBI Taxonomy" id="749465"/>
    <lineage>
        <taxon>Eukaryota</taxon>
        <taxon>Fungi</taxon>
        <taxon>Dikarya</taxon>
        <taxon>Ascomycota</taxon>
        <taxon>Pezizomycotina</taxon>
        <taxon>Dothideomycetes</taxon>
        <taxon>Pleosporomycetidae</taxon>
        <taxon>Pleosporales</taxon>
        <taxon>Pleosporineae</taxon>
        <taxon>Didymellaceae</taxon>
        <taxon>Boeremia</taxon>
    </lineage>
</organism>
<name>A0ACC2IQY9_9PLEO</name>
<dbReference type="Proteomes" id="UP001153331">
    <property type="component" value="Unassembled WGS sequence"/>
</dbReference>
<protein>
    <submittedName>
        <fullName evidence="1">Uncharacterized protein</fullName>
    </submittedName>
</protein>
<sequence length="396" mass="42588">MGIAQRTPATAVGLTPAWAAERGEQVVLRWEQRDGKLRLLQPYLNSSPPPQFLAQPFTFSGDNVFDPPSGLRPLILAIASFRQPHNTPAFTSPRPPLATTLRSVLVFPCVLPPFSDSISLRQKVLFIGVHYRLGWALPGIDTKTGFPFFIFWDSSARAPSQEGGALHPTTWRPSCDLTSSSPAHGNASTATCTNTTALTYSNKAHRTTTSMANINWRTINIDALDPDSPANFDLSSLTPAVEPVSTADVQDTAQQIRQLLRGGDNEGALQGALEAPPYGADDKGKEVYLAIVLEVLQSIRQAEIAQMLSRIYGAPGGTESLDVLMKYIYKGMAQAAPASNARNVTPQATGFSQVHSRGGGEGGGQAMSVLLSWHEKLVEVAGPGSIVRVMTDRRTV</sequence>
<proteinExistence type="predicted"/>